<keyword evidence="6" id="KW-0378">Hydrolase</keyword>
<dbReference type="EC" id="3.6.1.8" evidence="3"/>
<dbReference type="CDD" id="cd11529">
    <property type="entry name" value="NTP-PPase_MazG_Cterm"/>
    <property type="match status" value="1"/>
</dbReference>
<dbReference type="InterPro" id="IPR004518">
    <property type="entry name" value="MazG-like_dom"/>
</dbReference>
<keyword evidence="7" id="KW-1185">Reference proteome</keyword>
<dbReference type="InterPro" id="IPR048011">
    <property type="entry name" value="NTP-PPase_MazG-like_C"/>
</dbReference>
<comment type="similarity">
    <text evidence="2">Belongs to the nucleoside triphosphate pyrophosphohydrolase family.</text>
</comment>
<dbReference type="PANTHER" id="PTHR30522:SF0">
    <property type="entry name" value="NUCLEOSIDE TRIPHOSPHATE PYROPHOSPHOHYDROLASE"/>
    <property type="match status" value="1"/>
</dbReference>
<reference evidence="6 7" key="1">
    <citation type="submission" date="2018-05" db="EMBL/GenBank/DDBJ databases">
        <title>Draft Genome Sequences for a Diverse set of 7 Haemophilus Species.</title>
        <authorList>
            <person name="Nichols M."/>
            <person name="Topaz N."/>
            <person name="Wang X."/>
            <person name="Wang X."/>
            <person name="Boxrud D."/>
        </authorList>
    </citation>
    <scope>NUCLEOTIDE SEQUENCE [LARGE SCALE GENOMIC DNA]</scope>
    <source>
        <strain evidence="6 7">C2014016342</strain>
    </source>
</reference>
<dbReference type="NCBIfam" id="TIGR00444">
    <property type="entry name" value="mazG"/>
    <property type="match status" value="1"/>
</dbReference>
<sequence>MNNQSTTTHPTMGQFLDIVAQLRNPDGGCPWDLAQNFDTMLPHLLEETYEVAEAIHTQDRTALREELGDLLLQVVFLSQLAKEEGNFDFNDVLTDIHNKLIYRHPHVFGDKKAANSEEALKTWEEQKANDEKHQAHDSILDDLPFALPALTRAYKLQKRCAKVGFDWDNPQSVFNKVEEELQEVWNEMVQSPVQTEKLEEELGDLLFVSTNLCRHYNIDAESCLRKANAKFERRFRGVEQLVKAEQKAMTDYSLNELDAFWNEIKSRE</sequence>
<dbReference type="EMBL" id="QEQF01000001">
    <property type="protein sequence ID" value="RDF11678.1"/>
    <property type="molecule type" value="Genomic_DNA"/>
</dbReference>
<evidence type="ECO:0000256" key="3">
    <source>
        <dbReference type="ARBA" id="ARBA00066372"/>
    </source>
</evidence>
<dbReference type="GO" id="GO:0006203">
    <property type="term" value="P:dGTP catabolic process"/>
    <property type="evidence" value="ECO:0007669"/>
    <property type="project" value="TreeGrafter"/>
</dbReference>
<organism evidence="6 7">
    <name type="scientific">Haemophilus paraphrohaemolyticus</name>
    <dbReference type="NCBI Taxonomy" id="736"/>
    <lineage>
        <taxon>Bacteria</taxon>
        <taxon>Pseudomonadati</taxon>
        <taxon>Pseudomonadota</taxon>
        <taxon>Gammaproteobacteria</taxon>
        <taxon>Pasteurellales</taxon>
        <taxon>Pasteurellaceae</taxon>
        <taxon>Haemophilus</taxon>
    </lineage>
</organism>
<evidence type="ECO:0000256" key="4">
    <source>
        <dbReference type="ARBA" id="ARBA00074799"/>
    </source>
</evidence>
<dbReference type="CDD" id="cd11528">
    <property type="entry name" value="NTP-PPase_MazG_Nterm"/>
    <property type="match status" value="1"/>
</dbReference>
<dbReference type="GO" id="GO:0046076">
    <property type="term" value="P:dTTP catabolic process"/>
    <property type="evidence" value="ECO:0007669"/>
    <property type="project" value="TreeGrafter"/>
</dbReference>
<dbReference type="InterPro" id="IPR011551">
    <property type="entry name" value="NTP_PyrPHydrolase_MazG"/>
</dbReference>
<protein>
    <recommendedName>
        <fullName evidence="4">Nucleoside triphosphate pyrophosphohydrolase</fullName>
        <ecNumber evidence="3">3.6.1.8</ecNumber>
    </recommendedName>
</protein>
<dbReference type="RefSeq" id="WP_111353097.1">
    <property type="nucleotide sequence ID" value="NZ_QEQF01000001.1"/>
</dbReference>
<dbReference type="NCBIfam" id="NF007113">
    <property type="entry name" value="PRK09562.1"/>
    <property type="match status" value="1"/>
</dbReference>
<feature type="domain" description="NTP pyrophosphohydrolase MazG-like" evidence="5">
    <location>
        <begin position="170"/>
        <end position="234"/>
    </location>
</feature>
<evidence type="ECO:0000313" key="6">
    <source>
        <dbReference type="EMBL" id="RDF11678.1"/>
    </source>
</evidence>
<comment type="caution">
    <text evidence="6">The sequence shown here is derived from an EMBL/GenBank/DDBJ whole genome shotgun (WGS) entry which is preliminary data.</text>
</comment>
<dbReference type="GO" id="GO:0046047">
    <property type="term" value="P:TTP catabolic process"/>
    <property type="evidence" value="ECO:0007669"/>
    <property type="project" value="TreeGrafter"/>
</dbReference>
<dbReference type="PANTHER" id="PTHR30522">
    <property type="entry name" value="NUCLEOSIDE TRIPHOSPHATE PYROPHOSPHOHYDROLASE"/>
    <property type="match status" value="1"/>
</dbReference>
<dbReference type="GO" id="GO:0047693">
    <property type="term" value="F:ATP diphosphatase activity"/>
    <property type="evidence" value="ECO:0007669"/>
    <property type="project" value="UniProtKB-EC"/>
</dbReference>
<dbReference type="GO" id="GO:0006950">
    <property type="term" value="P:response to stress"/>
    <property type="evidence" value="ECO:0007669"/>
    <property type="project" value="UniProtKB-ARBA"/>
</dbReference>
<name>A0A369ZPZ2_9PAST</name>
<dbReference type="SUPFAM" id="SSF101386">
    <property type="entry name" value="all-alpha NTP pyrophosphatases"/>
    <property type="match status" value="2"/>
</dbReference>
<accession>A0A369ZPZ2</accession>
<dbReference type="STRING" id="736.B0184_07010"/>
<evidence type="ECO:0000256" key="1">
    <source>
        <dbReference type="ARBA" id="ARBA00052141"/>
    </source>
</evidence>
<dbReference type="Proteomes" id="UP000253945">
    <property type="component" value="Unassembled WGS sequence"/>
</dbReference>
<dbReference type="Gene3D" id="1.10.287.1080">
    <property type="entry name" value="MazG-like"/>
    <property type="match status" value="2"/>
</dbReference>
<gene>
    <name evidence="6" type="ORF">DPV92_00405</name>
</gene>
<feature type="domain" description="NTP pyrophosphohydrolase MazG-like" evidence="5">
    <location>
        <begin position="35"/>
        <end position="108"/>
    </location>
</feature>
<dbReference type="AlphaFoldDB" id="A0A369ZPZ2"/>
<dbReference type="InterPro" id="IPR048015">
    <property type="entry name" value="NTP-PPase_MazG-like_N"/>
</dbReference>
<dbReference type="GO" id="GO:0046081">
    <property type="term" value="P:dUTP catabolic process"/>
    <property type="evidence" value="ECO:0007669"/>
    <property type="project" value="TreeGrafter"/>
</dbReference>
<dbReference type="GO" id="GO:0046052">
    <property type="term" value="P:UTP catabolic process"/>
    <property type="evidence" value="ECO:0007669"/>
    <property type="project" value="TreeGrafter"/>
</dbReference>
<evidence type="ECO:0000313" key="7">
    <source>
        <dbReference type="Proteomes" id="UP000253945"/>
    </source>
</evidence>
<evidence type="ECO:0000259" key="5">
    <source>
        <dbReference type="Pfam" id="PF03819"/>
    </source>
</evidence>
<dbReference type="GO" id="GO:0046061">
    <property type="term" value="P:dATP catabolic process"/>
    <property type="evidence" value="ECO:0007669"/>
    <property type="project" value="TreeGrafter"/>
</dbReference>
<dbReference type="Pfam" id="PF03819">
    <property type="entry name" value="MazG"/>
    <property type="match status" value="2"/>
</dbReference>
<evidence type="ECO:0000256" key="2">
    <source>
        <dbReference type="ARBA" id="ARBA00061115"/>
    </source>
</evidence>
<proteinExistence type="inferred from homology"/>
<dbReference type="FunFam" id="1.10.287.1080:FF:000001">
    <property type="entry name" value="Nucleoside triphosphate pyrophosphohydrolase"/>
    <property type="match status" value="1"/>
</dbReference>
<comment type="catalytic activity">
    <reaction evidence="1">
        <text>ATP + H2O = AMP + diphosphate + H(+)</text>
        <dbReference type="Rhea" id="RHEA:14245"/>
        <dbReference type="ChEBI" id="CHEBI:15377"/>
        <dbReference type="ChEBI" id="CHEBI:15378"/>
        <dbReference type="ChEBI" id="CHEBI:30616"/>
        <dbReference type="ChEBI" id="CHEBI:33019"/>
        <dbReference type="ChEBI" id="CHEBI:456215"/>
        <dbReference type="EC" id="3.6.1.8"/>
    </reaction>
</comment>
<dbReference type="FunFam" id="1.10.287.1080:FF:000003">
    <property type="entry name" value="Nucleoside triphosphate pyrophosphohydrolase"/>
    <property type="match status" value="1"/>
</dbReference>